<evidence type="ECO:0000313" key="3">
    <source>
        <dbReference type="Proteomes" id="UP000823933"/>
    </source>
</evidence>
<dbReference type="AlphaFoldDB" id="A0A9D1QB55"/>
<sequence length="265" mass="28273">MKERVLSLALCGLCLLSGCQAGEAVQEEIWELEEENAAVFADGQAADRWRGYQDGVREPWVLYQLADGTVLLVEDDIAGPEGNAAYAALPEQVQAAVSAWYQGQGRQYDLTALLEACYARYGAEGETYQPGRVTQWAAATAASEEVVYLTTTVDLALDPAQGQSLRTGAAFDRATGQRLELWSLFAAPEAEVRQALAAAAGEDPAIQARLAEAIDPARVLFYAEHLEIDFPAGTFPEQDAGSTLLVDYAALDGLLTARALPGGTG</sequence>
<dbReference type="PROSITE" id="PS51257">
    <property type="entry name" value="PROKAR_LIPOPROTEIN"/>
    <property type="match status" value="1"/>
</dbReference>
<reference evidence="2" key="1">
    <citation type="journal article" date="2021" name="PeerJ">
        <title>Extensive microbial diversity within the chicken gut microbiome revealed by metagenomics and culture.</title>
        <authorList>
            <person name="Gilroy R."/>
            <person name="Ravi A."/>
            <person name="Getino M."/>
            <person name="Pursley I."/>
            <person name="Horton D.L."/>
            <person name="Alikhan N.F."/>
            <person name="Baker D."/>
            <person name="Gharbi K."/>
            <person name="Hall N."/>
            <person name="Watson M."/>
            <person name="Adriaenssens E.M."/>
            <person name="Foster-Nyarko E."/>
            <person name="Jarju S."/>
            <person name="Secka A."/>
            <person name="Antonio M."/>
            <person name="Oren A."/>
            <person name="Chaudhuri R.R."/>
            <person name="La Ragione R."/>
            <person name="Hildebrand F."/>
            <person name="Pallen M.J."/>
        </authorList>
    </citation>
    <scope>NUCLEOTIDE SEQUENCE</scope>
    <source>
        <strain evidence="2">ChiHcolR34-3080</strain>
    </source>
</reference>
<name>A0A9D1QB55_9FIRM</name>
<evidence type="ECO:0000313" key="2">
    <source>
        <dbReference type="EMBL" id="HIW09374.1"/>
    </source>
</evidence>
<protein>
    <recommendedName>
        <fullName evidence="4">DUF3298 domain-containing protein</fullName>
    </recommendedName>
</protein>
<proteinExistence type="predicted"/>
<gene>
    <name evidence="2" type="ORF">H9890_08265</name>
</gene>
<dbReference type="Proteomes" id="UP000823933">
    <property type="component" value="Unassembled WGS sequence"/>
</dbReference>
<organism evidence="2 3">
    <name type="scientific">Candidatus Faecalibacterium intestinigallinarum</name>
    <dbReference type="NCBI Taxonomy" id="2838581"/>
    <lineage>
        <taxon>Bacteria</taxon>
        <taxon>Bacillati</taxon>
        <taxon>Bacillota</taxon>
        <taxon>Clostridia</taxon>
        <taxon>Eubacteriales</taxon>
        <taxon>Oscillospiraceae</taxon>
        <taxon>Faecalibacterium</taxon>
    </lineage>
</organism>
<feature type="chain" id="PRO_5038583679" description="DUF3298 domain-containing protein" evidence="1">
    <location>
        <begin position="22"/>
        <end position="265"/>
    </location>
</feature>
<reference evidence="2" key="2">
    <citation type="submission" date="2021-04" db="EMBL/GenBank/DDBJ databases">
        <authorList>
            <person name="Gilroy R."/>
        </authorList>
    </citation>
    <scope>NUCLEOTIDE SEQUENCE</scope>
    <source>
        <strain evidence="2">ChiHcolR34-3080</strain>
    </source>
</reference>
<dbReference type="EMBL" id="DXHQ01000097">
    <property type="protein sequence ID" value="HIW09374.1"/>
    <property type="molecule type" value="Genomic_DNA"/>
</dbReference>
<keyword evidence="1" id="KW-0732">Signal</keyword>
<evidence type="ECO:0008006" key="4">
    <source>
        <dbReference type="Google" id="ProtNLM"/>
    </source>
</evidence>
<feature type="signal peptide" evidence="1">
    <location>
        <begin position="1"/>
        <end position="21"/>
    </location>
</feature>
<accession>A0A9D1QB55</accession>
<evidence type="ECO:0000256" key="1">
    <source>
        <dbReference type="SAM" id="SignalP"/>
    </source>
</evidence>
<comment type="caution">
    <text evidence="2">The sequence shown here is derived from an EMBL/GenBank/DDBJ whole genome shotgun (WGS) entry which is preliminary data.</text>
</comment>